<sequence>MATKAVLSTKTPITELQELCVAQKAPHPLYTFTGEEVDSAAPNSKVFTTSVSALGFSSTGIGRSKKDSKHDAALKLLKLLFQRGLSDIDVDNDEHFLAVLSSDKVTEVRDICVQRHFEMPEFECVRSSGPSHAPEFEYECRIGQIVRRGVHKTKKGAKQAACNEMIKTLQAMPVEDSEMQVLPLHQAAEMDLNEDEHIIRTYRELINSDIKKKLGVKIADRHRFFEELDDTKIAAARRIAMDEMLQVDDKCTLIPKALGLKFEMKRDNSDLQSIEGRKLYTFELLSSEYDCFIFGKGEQFYDSVYRYFKNMLNFDYID</sequence>
<name>A0ABM1ZBH7_AEDAL</name>
<evidence type="ECO:0000313" key="4">
    <source>
        <dbReference type="EnsemblMetazoa" id="AALFPA23_016890.P24672"/>
    </source>
</evidence>
<reference evidence="5" key="1">
    <citation type="journal article" date="2015" name="Proc. Natl. Acad. Sci. U.S.A.">
        <title>Genome sequence of the Asian Tiger mosquito, Aedes albopictus, reveals insights into its biology, genetics, and evolution.</title>
        <authorList>
            <person name="Chen X.G."/>
            <person name="Jiang X."/>
            <person name="Gu J."/>
            <person name="Xu M."/>
            <person name="Wu Y."/>
            <person name="Deng Y."/>
            <person name="Zhang C."/>
            <person name="Bonizzoni M."/>
            <person name="Dermauw W."/>
            <person name="Vontas J."/>
            <person name="Armbruster P."/>
            <person name="Huang X."/>
            <person name="Yang Y."/>
            <person name="Zhang H."/>
            <person name="He W."/>
            <person name="Peng H."/>
            <person name="Liu Y."/>
            <person name="Wu K."/>
            <person name="Chen J."/>
            <person name="Lirakis M."/>
            <person name="Topalis P."/>
            <person name="Van Leeuwen T."/>
            <person name="Hall A.B."/>
            <person name="Jiang X."/>
            <person name="Thorpe C."/>
            <person name="Mueller R.L."/>
            <person name="Sun C."/>
            <person name="Waterhouse R.M."/>
            <person name="Yan G."/>
            <person name="Tu Z.J."/>
            <person name="Fang X."/>
            <person name="James A.A."/>
        </authorList>
    </citation>
    <scope>NUCLEOTIDE SEQUENCE [LARGE SCALE GENOMIC DNA]</scope>
    <source>
        <strain evidence="5">Foshan</strain>
    </source>
</reference>
<organism evidence="4 5">
    <name type="scientific">Aedes albopictus</name>
    <name type="common">Asian tiger mosquito</name>
    <name type="synonym">Stegomyia albopicta</name>
    <dbReference type="NCBI Taxonomy" id="7160"/>
    <lineage>
        <taxon>Eukaryota</taxon>
        <taxon>Metazoa</taxon>
        <taxon>Ecdysozoa</taxon>
        <taxon>Arthropoda</taxon>
        <taxon>Hexapoda</taxon>
        <taxon>Insecta</taxon>
        <taxon>Pterygota</taxon>
        <taxon>Neoptera</taxon>
        <taxon>Endopterygota</taxon>
        <taxon>Diptera</taxon>
        <taxon>Nematocera</taxon>
        <taxon>Culicoidea</taxon>
        <taxon>Culicidae</taxon>
        <taxon>Culicinae</taxon>
        <taxon>Aedini</taxon>
        <taxon>Aedes</taxon>
        <taxon>Stegomyia</taxon>
    </lineage>
</organism>
<evidence type="ECO:0000313" key="5">
    <source>
        <dbReference type="Proteomes" id="UP000069940"/>
    </source>
</evidence>
<evidence type="ECO:0000256" key="2">
    <source>
        <dbReference type="PROSITE-ProRule" id="PRU00266"/>
    </source>
</evidence>
<keyword evidence="5" id="KW-1185">Reference proteome</keyword>
<dbReference type="EnsemblMetazoa" id="AALFPA23_016890.R24672">
    <property type="protein sequence ID" value="AALFPA23_016890.P24672"/>
    <property type="gene ID" value="AALFPA23_016890"/>
</dbReference>
<dbReference type="GeneID" id="134285258"/>
<dbReference type="Proteomes" id="UP000069940">
    <property type="component" value="Unassembled WGS sequence"/>
</dbReference>
<dbReference type="SMART" id="SM00358">
    <property type="entry name" value="DSRM"/>
    <property type="match status" value="2"/>
</dbReference>
<proteinExistence type="predicted"/>
<dbReference type="PANTHER" id="PTHR46205">
    <property type="entry name" value="LOQUACIOUS, ISOFORM B"/>
    <property type="match status" value="1"/>
</dbReference>
<dbReference type="Gene3D" id="3.30.160.20">
    <property type="match status" value="2"/>
</dbReference>
<feature type="domain" description="DRBM" evidence="3">
    <location>
        <begin position="11"/>
        <end position="82"/>
    </location>
</feature>
<keyword evidence="1 2" id="KW-0694">RNA-binding</keyword>
<dbReference type="PROSITE" id="PS50137">
    <property type="entry name" value="DS_RBD"/>
    <property type="match status" value="2"/>
</dbReference>
<dbReference type="CDD" id="cd00048">
    <property type="entry name" value="DSRM_SF"/>
    <property type="match status" value="1"/>
</dbReference>
<evidence type="ECO:0000256" key="1">
    <source>
        <dbReference type="ARBA" id="ARBA00022884"/>
    </source>
</evidence>
<dbReference type="RefSeq" id="XP_062701738.1">
    <property type="nucleotide sequence ID" value="XM_062845754.1"/>
</dbReference>
<dbReference type="SUPFAM" id="SSF54768">
    <property type="entry name" value="dsRNA-binding domain-like"/>
    <property type="match status" value="2"/>
</dbReference>
<dbReference type="InterPro" id="IPR051247">
    <property type="entry name" value="RLC_Component"/>
</dbReference>
<reference evidence="4" key="2">
    <citation type="submission" date="2025-05" db="UniProtKB">
        <authorList>
            <consortium name="EnsemblMetazoa"/>
        </authorList>
    </citation>
    <scope>IDENTIFICATION</scope>
    <source>
        <strain evidence="4">Foshan</strain>
    </source>
</reference>
<protein>
    <submittedName>
        <fullName evidence="4">DRBM domain-containing protein</fullName>
    </submittedName>
</protein>
<evidence type="ECO:0000259" key="3">
    <source>
        <dbReference type="PROSITE" id="PS50137"/>
    </source>
</evidence>
<dbReference type="Pfam" id="PF00035">
    <property type="entry name" value="dsrm"/>
    <property type="match status" value="2"/>
</dbReference>
<dbReference type="InterPro" id="IPR014720">
    <property type="entry name" value="dsRBD_dom"/>
</dbReference>
<dbReference type="PANTHER" id="PTHR46205:SF4">
    <property type="entry name" value="LD06392P"/>
    <property type="match status" value="1"/>
</dbReference>
<feature type="domain" description="DRBM" evidence="3">
    <location>
        <begin position="103"/>
        <end position="171"/>
    </location>
</feature>
<accession>A0ABM1ZBH7</accession>